<dbReference type="InterPro" id="IPR009351">
    <property type="entry name" value="AlkZ-like"/>
</dbReference>
<keyword evidence="2" id="KW-1185">Reference proteome</keyword>
<dbReference type="EMBL" id="RCWJ01000001">
    <property type="protein sequence ID" value="RLQ86086.1"/>
    <property type="molecule type" value="Genomic_DNA"/>
</dbReference>
<reference evidence="1 2" key="1">
    <citation type="submission" date="2018-10" db="EMBL/GenBank/DDBJ databases">
        <authorList>
            <person name="Li J."/>
        </authorList>
    </citation>
    <scope>NUCLEOTIDE SEQUENCE [LARGE SCALE GENOMIC DNA]</scope>
    <source>
        <strain evidence="1 2">ZD1-4</strain>
    </source>
</reference>
<organism evidence="1 2">
    <name type="scientific">Mycetocola zhadangensis</name>
    <dbReference type="NCBI Taxonomy" id="1164595"/>
    <lineage>
        <taxon>Bacteria</taxon>
        <taxon>Bacillati</taxon>
        <taxon>Actinomycetota</taxon>
        <taxon>Actinomycetes</taxon>
        <taxon>Micrococcales</taxon>
        <taxon>Microbacteriaceae</taxon>
        <taxon>Mycetocola</taxon>
    </lineage>
</organism>
<comment type="caution">
    <text evidence="1">The sequence shown here is derived from an EMBL/GenBank/DDBJ whole genome shotgun (WGS) entry which is preliminary data.</text>
</comment>
<dbReference type="GO" id="GO:0003677">
    <property type="term" value="F:DNA binding"/>
    <property type="evidence" value="ECO:0007669"/>
    <property type="project" value="UniProtKB-KW"/>
</dbReference>
<protein>
    <submittedName>
        <fullName evidence="1">Winged helix DNA-binding domain-containing protein</fullName>
    </submittedName>
</protein>
<evidence type="ECO:0000313" key="2">
    <source>
        <dbReference type="Proteomes" id="UP000282460"/>
    </source>
</evidence>
<dbReference type="Pfam" id="PF06224">
    <property type="entry name" value="AlkZ-like"/>
    <property type="match status" value="1"/>
</dbReference>
<sequence length="372" mass="41597">MNGPVKVCAVDPLAVIRSRLVRQGLDGEAFGEVADAVAWLGAVQAQEFAEAKWSLAERVRGATDESVEAAFTRGDILRTHALRPTWHFLSRSDARWILRLTRPRVHALNAYWYRKADLDGALFARADHIVTRALADEEFLTRSELADRLREAGIEATGPRLAYILMHAELEELVCSGPRRGRQHTYALFDERVPTSEYEDRSVESGLQELIYRYLRSHGPATLRDVTTWASLPVRESRIALAELGTRIESVTDDNGTVWHWTGHVASAVPKSEPMTRAFLLPMYDEMTVAYQDLRVVLDTALPRVDFLERAVVIDGTTVGTWKRTLAARSVVVEVTLVRELSLGERSALDVVIERFGRFLGLSASLECSVGT</sequence>
<name>A0A3L7J635_9MICO</name>
<keyword evidence="1" id="KW-0238">DNA-binding</keyword>
<gene>
    <name evidence="1" type="ORF">D9V28_04425</name>
</gene>
<evidence type="ECO:0000313" key="1">
    <source>
        <dbReference type="EMBL" id="RLQ86086.1"/>
    </source>
</evidence>
<dbReference type="PANTHER" id="PTHR38479">
    <property type="entry name" value="LMO0824 PROTEIN"/>
    <property type="match status" value="1"/>
</dbReference>
<accession>A0A3L7J635</accession>
<dbReference type="Proteomes" id="UP000282460">
    <property type="component" value="Unassembled WGS sequence"/>
</dbReference>
<dbReference type="AlphaFoldDB" id="A0A3L7J635"/>
<dbReference type="PANTHER" id="PTHR38479:SF2">
    <property type="entry name" value="WINGED HELIX DNA-BINDING DOMAIN-CONTAINING PROTEIN"/>
    <property type="match status" value="1"/>
</dbReference>
<proteinExistence type="predicted"/>
<dbReference type="OrthoDB" id="9148135at2"/>